<reference evidence="1 2" key="1">
    <citation type="submission" date="2023-10" db="EMBL/GenBank/DDBJ databases">
        <title>Veillonella sp. nov., isolated from a pig farm feces dump.</title>
        <authorList>
            <person name="Chang Y.-H."/>
        </authorList>
    </citation>
    <scope>NUCLEOTIDE SEQUENCE [LARGE SCALE GENOMIC DNA]</scope>
    <source>
        <strain evidence="1 2">YH-vei2233</strain>
    </source>
</reference>
<comment type="caution">
    <text evidence="1">The sequence shown here is derived from an EMBL/GenBank/DDBJ whole genome shotgun (WGS) entry which is preliminary data.</text>
</comment>
<evidence type="ECO:0000313" key="2">
    <source>
        <dbReference type="Proteomes" id="UP001272515"/>
    </source>
</evidence>
<sequence length="106" mass="12435">MLYDKPFQSIDEQILLLTGQGLDTMYELACIDKADNTLRNLLFPYLTDFEQKLKASIAHHFSEKYGLDHKKYISNNNFKMDQKNNRKTQNLINQISRKGVYDVSNE</sequence>
<protein>
    <submittedName>
        <fullName evidence="1">Abi family protein</fullName>
    </submittedName>
</protein>
<proteinExistence type="predicted"/>
<evidence type="ECO:0000313" key="1">
    <source>
        <dbReference type="EMBL" id="MDV5088102.1"/>
    </source>
</evidence>
<dbReference type="InterPro" id="IPR011664">
    <property type="entry name" value="Abi_system_AbiD/AbiF-like"/>
</dbReference>
<dbReference type="Proteomes" id="UP001272515">
    <property type="component" value="Unassembled WGS sequence"/>
</dbReference>
<dbReference type="RefSeq" id="WP_295188382.1">
    <property type="nucleotide sequence ID" value="NZ_JAWJZA010000002.1"/>
</dbReference>
<gene>
    <name evidence="1" type="ORF">RVY80_04470</name>
</gene>
<dbReference type="EMBL" id="JAWJZB010000004">
    <property type="protein sequence ID" value="MDV5088102.1"/>
    <property type="molecule type" value="Genomic_DNA"/>
</dbReference>
<accession>A0ABU3Z862</accession>
<name>A0ABU3Z862_9FIRM</name>
<organism evidence="1 2">
    <name type="scientific">Veillonella absiana</name>
    <dbReference type="NCBI Taxonomy" id="3079305"/>
    <lineage>
        <taxon>Bacteria</taxon>
        <taxon>Bacillati</taxon>
        <taxon>Bacillota</taxon>
        <taxon>Negativicutes</taxon>
        <taxon>Veillonellales</taxon>
        <taxon>Veillonellaceae</taxon>
        <taxon>Veillonella</taxon>
    </lineage>
</organism>
<dbReference type="Pfam" id="PF07751">
    <property type="entry name" value="Abi_2"/>
    <property type="match status" value="1"/>
</dbReference>
<keyword evidence="2" id="KW-1185">Reference proteome</keyword>